<dbReference type="Proteomes" id="UP001552299">
    <property type="component" value="Unassembled WGS sequence"/>
</dbReference>
<gene>
    <name evidence="9" type="ORF">M5K25_009180</name>
</gene>
<evidence type="ECO:0000256" key="1">
    <source>
        <dbReference type="ARBA" id="ARBA00008894"/>
    </source>
</evidence>
<keyword evidence="2" id="KW-0433">Leucine-rich repeat</keyword>
<dbReference type="PANTHER" id="PTHR36766:SF40">
    <property type="entry name" value="DISEASE RESISTANCE PROTEIN RGA3"/>
    <property type="match status" value="1"/>
</dbReference>
<keyword evidence="3" id="KW-0677">Repeat</keyword>
<accession>A0ABD0V4U8</accession>
<dbReference type="GO" id="GO:0006952">
    <property type="term" value="P:defense response"/>
    <property type="evidence" value="ECO:0007669"/>
    <property type="project" value="UniProtKB-KW"/>
</dbReference>
<protein>
    <submittedName>
        <fullName evidence="9">Uncharacterized protein</fullName>
    </submittedName>
</protein>
<dbReference type="InterPro" id="IPR027417">
    <property type="entry name" value="P-loop_NTPase"/>
</dbReference>
<dbReference type="Pfam" id="PF00931">
    <property type="entry name" value="NB-ARC"/>
    <property type="match status" value="1"/>
</dbReference>
<keyword evidence="4" id="KW-0547">Nucleotide-binding</keyword>
<evidence type="ECO:0000256" key="3">
    <source>
        <dbReference type="ARBA" id="ARBA00022737"/>
    </source>
</evidence>
<evidence type="ECO:0000259" key="7">
    <source>
        <dbReference type="Pfam" id="PF00931"/>
    </source>
</evidence>
<evidence type="ECO:0000256" key="6">
    <source>
        <dbReference type="ARBA" id="ARBA00022840"/>
    </source>
</evidence>
<evidence type="ECO:0000256" key="5">
    <source>
        <dbReference type="ARBA" id="ARBA00022821"/>
    </source>
</evidence>
<dbReference type="GO" id="GO:0005524">
    <property type="term" value="F:ATP binding"/>
    <property type="evidence" value="ECO:0007669"/>
    <property type="project" value="UniProtKB-KW"/>
</dbReference>
<keyword evidence="6" id="KW-0067">ATP-binding</keyword>
<evidence type="ECO:0000259" key="8">
    <source>
        <dbReference type="Pfam" id="PF18052"/>
    </source>
</evidence>
<comment type="caution">
    <text evidence="9">The sequence shown here is derived from an EMBL/GenBank/DDBJ whole genome shotgun (WGS) entry which is preliminary data.</text>
</comment>
<keyword evidence="5" id="KW-0611">Plant defense</keyword>
<keyword evidence="10" id="KW-1185">Reference proteome</keyword>
<evidence type="ECO:0000313" key="9">
    <source>
        <dbReference type="EMBL" id="KAL0920072.1"/>
    </source>
</evidence>
<dbReference type="Gene3D" id="1.20.5.4130">
    <property type="match status" value="1"/>
</dbReference>
<dbReference type="Gene3D" id="3.40.50.300">
    <property type="entry name" value="P-loop containing nucleotide triphosphate hydrolases"/>
    <property type="match status" value="1"/>
</dbReference>
<dbReference type="Gene3D" id="1.10.8.430">
    <property type="entry name" value="Helical domain of apoptotic protease-activating factors"/>
    <property type="match status" value="1"/>
</dbReference>
<dbReference type="Pfam" id="PF18052">
    <property type="entry name" value="Rx_N"/>
    <property type="match status" value="1"/>
</dbReference>
<dbReference type="PRINTS" id="PR00364">
    <property type="entry name" value="DISEASERSIST"/>
</dbReference>
<dbReference type="PANTHER" id="PTHR36766">
    <property type="entry name" value="PLANT BROAD-SPECTRUM MILDEW RESISTANCE PROTEIN RPW8"/>
    <property type="match status" value="1"/>
</dbReference>
<name>A0ABD0V4U8_DENTH</name>
<reference evidence="9 10" key="1">
    <citation type="journal article" date="2024" name="Plant Biotechnol. J.">
        <title>Dendrobium thyrsiflorum genome and its molecular insights into genes involved in important horticultural traits.</title>
        <authorList>
            <person name="Chen B."/>
            <person name="Wang J.Y."/>
            <person name="Zheng P.J."/>
            <person name="Li K.L."/>
            <person name="Liang Y.M."/>
            <person name="Chen X.F."/>
            <person name="Zhang C."/>
            <person name="Zhao X."/>
            <person name="He X."/>
            <person name="Zhang G.Q."/>
            <person name="Liu Z.J."/>
            <person name="Xu Q."/>
        </authorList>
    </citation>
    <scope>NUCLEOTIDE SEQUENCE [LARGE SCALE GENOMIC DNA]</scope>
    <source>
        <strain evidence="9">GZMU011</strain>
    </source>
</reference>
<dbReference type="EMBL" id="JANQDX010000008">
    <property type="protein sequence ID" value="KAL0920072.1"/>
    <property type="molecule type" value="Genomic_DNA"/>
</dbReference>
<dbReference type="InterPro" id="IPR041118">
    <property type="entry name" value="Rx_N"/>
</dbReference>
<proteinExistence type="inferred from homology"/>
<evidence type="ECO:0000313" key="10">
    <source>
        <dbReference type="Proteomes" id="UP001552299"/>
    </source>
</evidence>
<sequence>MAEWFGAPIMEKLVNTCFQYLGDQVRWQTSMKKELERLRENHPKIQAVVDYASRQEQIRDQNSAINEWLWQLRDAIDEADDVLDDLEYIKLEKQLTKTKKQRKVRSIMKSINKRLVKIAKRALKIDPNLKRLEKVVRKLDKVSAGFATFLHLVKDAKQEHQEQQLELYRARETGSLPKNDLIGRGKDKDFVLKWLRNPSDEYQTTLYNNISLLSIVGQGGMAKTTLLQHVYKDEMTKEFDLKMWVCVSNNFDVNRVIANMLESLRNERICLDTLDALQKSLESVVKSKKFLLVLDDIWEENEERDKSKWENVLAPLIHGKLGSKILITTRMDSAALMVAKVINKKNEMLRLEGLKDDECLLLLNRYAFVNVERLNAYHNLRSIAEKIVKKLSGSPLAARVIGGVLNSHLEESHWISVLNYDIGSQNDISSILKLSYIFLPKVLQNCLSFSAIFPQDYEYDKDDLIRMWIDWVSFNCLIFEERP</sequence>
<dbReference type="InterPro" id="IPR002182">
    <property type="entry name" value="NB-ARC"/>
</dbReference>
<feature type="domain" description="NB-ARC" evidence="7">
    <location>
        <begin position="204"/>
        <end position="369"/>
    </location>
</feature>
<feature type="domain" description="Disease resistance N-terminal" evidence="8">
    <location>
        <begin position="10"/>
        <end position="100"/>
    </location>
</feature>
<evidence type="ECO:0000256" key="4">
    <source>
        <dbReference type="ARBA" id="ARBA00022741"/>
    </source>
</evidence>
<evidence type="ECO:0000256" key="2">
    <source>
        <dbReference type="ARBA" id="ARBA00022614"/>
    </source>
</evidence>
<dbReference type="InterPro" id="IPR042197">
    <property type="entry name" value="Apaf_helical"/>
</dbReference>
<dbReference type="SUPFAM" id="SSF52540">
    <property type="entry name" value="P-loop containing nucleoside triphosphate hydrolases"/>
    <property type="match status" value="1"/>
</dbReference>
<comment type="similarity">
    <text evidence="1">Belongs to the disease resistance NB-LRR family.</text>
</comment>
<dbReference type="AlphaFoldDB" id="A0ABD0V4U8"/>
<organism evidence="9 10">
    <name type="scientific">Dendrobium thyrsiflorum</name>
    <name type="common">Pinecone-like raceme dendrobium</name>
    <name type="synonym">Orchid</name>
    <dbReference type="NCBI Taxonomy" id="117978"/>
    <lineage>
        <taxon>Eukaryota</taxon>
        <taxon>Viridiplantae</taxon>
        <taxon>Streptophyta</taxon>
        <taxon>Embryophyta</taxon>
        <taxon>Tracheophyta</taxon>
        <taxon>Spermatophyta</taxon>
        <taxon>Magnoliopsida</taxon>
        <taxon>Liliopsida</taxon>
        <taxon>Asparagales</taxon>
        <taxon>Orchidaceae</taxon>
        <taxon>Epidendroideae</taxon>
        <taxon>Malaxideae</taxon>
        <taxon>Dendrobiinae</taxon>
        <taxon>Dendrobium</taxon>
    </lineage>
</organism>